<keyword evidence="1" id="KW-0472">Membrane</keyword>
<sequence>MPKEKTFKEKILDYIYIVSKQPILLRDLLIANRQYKEGMHVDPAKLGFRIKLSRAYLVYMGMILSVLIPLSGLTHKPLADIDSHISIIGAVVITAIIFIGFNFFRAKMRDAITIELIKRSWKIHFPFFSYDEYSEKIEEIFEKSLKEEVSKRELEKYILDNLTE</sequence>
<keyword evidence="1" id="KW-0812">Transmembrane</keyword>
<dbReference type="Proteomes" id="UP000461010">
    <property type="component" value="Unassembled WGS sequence"/>
</dbReference>
<proteinExistence type="predicted"/>
<name>A0A6L4WVL3_9BACT</name>
<keyword evidence="1" id="KW-1133">Transmembrane helix</keyword>
<evidence type="ECO:0000313" key="2">
    <source>
        <dbReference type="EMBL" id="KAB7890637.1"/>
    </source>
</evidence>
<organism evidence="2 5">
    <name type="scientific">Poseidonibacter ostreae</name>
    <dbReference type="NCBI Taxonomy" id="2654171"/>
    <lineage>
        <taxon>Bacteria</taxon>
        <taxon>Pseudomonadati</taxon>
        <taxon>Campylobacterota</taxon>
        <taxon>Epsilonproteobacteria</taxon>
        <taxon>Campylobacterales</taxon>
        <taxon>Arcobacteraceae</taxon>
        <taxon>Poseidonibacter</taxon>
    </lineage>
</organism>
<dbReference type="Proteomes" id="UP000472839">
    <property type="component" value="Unassembled WGS sequence"/>
</dbReference>
<dbReference type="EMBL" id="WFKK01000004">
    <property type="protein sequence ID" value="KAB7890637.1"/>
    <property type="molecule type" value="Genomic_DNA"/>
</dbReference>
<dbReference type="EMBL" id="WFKJ01000005">
    <property type="protein sequence ID" value="KAB7892380.1"/>
    <property type="molecule type" value="Genomic_DNA"/>
</dbReference>
<dbReference type="RefSeq" id="WP_152188209.1">
    <property type="nucleotide sequence ID" value="NZ_WFKI01000010.1"/>
</dbReference>
<keyword evidence="4" id="KW-1185">Reference proteome</keyword>
<evidence type="ECO:0000313" key="3">
    <source>
        <dbReference type="EMBL" id="KAB7892380.1"/>
    </source>
</evidence>
<dbReference type="AlphaFoldDB" id="A0A6L4WVL3"/>
<evidence type="ECO:0000313" key="5">
    <source>
        <dbReference type="Proteomes" id="UP000472839"/>
    </source>
</evidence>
<comment type="caution">
    <text evidence="2">The sequence shown here is derived from an EMBL/GenBank/DDBJ whole genome shotgun (WGS) entry which is preliminary data.</text>
</comment>
<gene>
    <name evidence="3" type="ORF">GBG18_02825</name>
    <name evidence="2" type="ORF">GBG19_02555</name>
</gene>
<feature type="transmembrane region" description="Helical" evidence="1">
    <location>
        <begin position="85"/>
        <end position="104"/>
    </location>
</feature>
<reference evidence="4 5" key="1">
    <citation type="submission" date="2019-10" db="EMBL/GenBank/DDBJ databases">
        <title>Poseidonibacter ostreae sp. nov., isolated from the gut of the Ostrea denselamellosa.</title>
        <authorList>
            <person name="Choi A."/>
        </authorList>
    </citation>
    <scope>NUCLEOTIDE SEQUENCE [LARGE SCALE GENOMIC DNA]</scope>
    <source>
        <strain evidence="2 5">SJOD-M-33</strain>
        <strain evidence="3 4">SJOD-M-5</strain>
    </source>
</reference>
<evidence type="ECO:0000313" key="4">
    <source>
        <dbReference type="Proteomes" id="UP000461010"/>
    </source>
</evidence>
<feature type="transmembrane region" description="Helical" evidence="1">
    <location>
        <begin position="55"/>
        <end position="73"/>
    </location>
</feature>
<accession>A0A6L4WVL3</accession>
<protein>
    <submittedName>
        <fullName evidence="2">Uncharacterized protein</fullName>
    </submittedName>
</protein>
<evidence type="ECO:0000256" key="1">
    <source>
        <dbReference type="SAM" id="Phobius"/>
    </source>
</evidence>